<evidence type="ECO:0000259" key="2">
    <source>
        <dbReference type="SMART" id="SM00867"/>
    </source>
</evidence>
<dbReference type="InterPro" id="IPR036761">
    <property type="entry name" value="TTHA0802/YceI-like_sf"/>
</dbReference>
<dbReference type="PANTHER" id="PTHR34406">
    <property type="entry name" value="PROTEIN YCEI"/>
    <property type="match status" value="1"/>
</dbReference>
<evidence type="ECO:0000313" key="4">
    <source>
        <dbReference type="EMBL" id="TGL42300.1"/>
    </source>
</evidence>
<evidence type="ECO:0000256" key="1">
    <source>
        <dbReference type="SAM" id="SignalP"/>
    </source>
</evidence>
<proteinExistence type="predicted"/>
<reference evidence="4" key="1">
    <citation type="submission" date="2018-10" db="EMBL/GenBank/DDBJ databases">
        <authorList>
            <person name="Vincent A.T."/>
            <person name="Schiettekatte O."/>
            <person name="Bourhy P."/>
            <person name="Veyrier F.J."/>
            <person name="Picardeau M."/>
        </authorList>
    </citation>
    <scope>NUCLEOTIDE SEQUENCE</scope>
    <source>
        <strain evidence="4">201702690</strain>
    </source>
</reference>
<evidence type="ECO:0000313" key="3">
    <source>
        <dbReference type="EMBL" id="TGK01248.1"/>
    </source>
</evidence>
<organism evidence="3 6">
    <name type="scientific">Leptospira langatensis</name>
    <dbReference type="NCBI Taxonomy" id="2484983"/>
    <lineage>
        <taxon>Bacteria</taxon>
        <taxon>Pseudomonadati</taxon>
        <taxon>Spirochaetota</taxon>
        <taxon>Spirochaetia</taxon>
        <taxon>Leptospirales</taxon>
        <taxon>Leptospiraceae</taxon>
        <taxon>Leptospira</taxon>
    </lineage>
</organism>
<dbReference type="Pfam" id="PF04264">
    <property type="entry name" value="YceI"/>
    <property type="match status" value="1"/>
</dbReference>
<protein>
    <submittedName>
        <fullName evidence="3">Polyisoprenoid-binding protein</fullName>
    </submittedName>
</protein>
<name>A0A5F1ZV09_9LEPT</name>
<evidence type="ECO:0000313" key="6">
    <source>
        <dbReference type="Proteomes" id="UP000297946"/>
    </source>
</evidence>
<feature type="chain" id="PRO_5043207002" evidence="1">
    <location>
        <begin position="24"/>
        <end position="196"/>
    </location>
</feature>
<dbReference type="Gene3D" id="2.40.128.110">
    <property type="entry name" value="Lipid/polyisoprenoid-binding, YceI-like"/>
    <property type="match status" value="1"/>
</dbReference>
<dbReference type="EMBL" id="RQGC01000004">
    <property type="protein sequence ID" value="TGL42300.1"/>
    <property type="molecule type" value="Genomic_DNA"/>
</dbReference>
<keyword evidence="5" id="KW-1185">Reference proteome</keyword>
<dbReference type="Proteomes" id="UP000297273">
    <property type="component" value="Unassembled WGS sequence"/>
</dbReference>
<dbReference type="InterPro" id="IPR007372">
    <property type="entry name" value="Lipid/polyisoprenoid-bd_YceI"/>
</dbReference>
<sequence length="196" mass="20948">MKRKLLLFPTLLLAVLALTGLQAGNFKVDNAHTSVGFKIKHLAIANVAGTFKDYSGKLGYDEATGALTALDVSIKSSSISTGDEKRDEHLKSPDFFDASKHPTITFKAAKATVKKGGVSKIPGELTIKGITKPVTLEVKFAGSAKDPWGNTHLGFEAEAKVKRGDFGILWNKTLEKGGVLVGEEATIRIEGEIVPE</sequence>
<reference evidence="3 6" key="2">
    <citation type="journal article" date="2019" name="PLoS Negl. Trop. Dis.">
        <title>Revisiting the worldwide diversity of Leptospira species in the environment.</title>
        <authorList>
            <person name="Vincent A.T."/>
            <person name="Schiettekatte O."/>
            <person name="Bourhy P."/>
            <person name="Veyrier F.J."/>
            <person name="Picardeau M."/>
        </authorList>
    </citation>
    <scope>NUCLEOTIDE SEQUENCE [LARGE SCALE GENOMIC DNA]</scope>
    <source>
        <strain evidence="4">201702690</strain>
        <strain evidence="3 6">SSW18</strain>
    </source>
</reference>
<dbReference type="SUPFAM" id="SSF101874">
    <property type="entry name" value="YceI-like"/>
    <property type="match status" value="1"/>
</dbReference>
<dbReference type="Proteomes" id="UP000297946">
    <property type="component" value="Unassembled WGS sequence"/>
</dbReference>
<comment type="caution">
    <text evidence="3">The sequence shown here is derived from an EMBL/GenBank/DDBJ whole genome shotgun (WGS) entry which is preliminary data.</text>
</comment>
<dbReference type="EMBL" id="RQER01000006">
    <property type="protein sequence ID" value="TGK01248.1"/>
    <property type="molecule type" value="Genomic_DNA"/>
</dbReference>
<feature type="signal peptide" evidence="1">
    <location>
        <begin position="1"/>
        <end position="23"/>
    </location>
</feature>
<feature type="domain" description="Lipid/polyisoprenoid-binding YceI-like" evidence="2">
    <location>
        <begin position="25"/>
        <end position="194"/>
    </location>
</feature>
<dbReference type="SMART" id="SM00867">
    <property type="entry name" value="YceI"/>
    <property type="match status" value="1"/>
</dbReference>
<dbReference type="OrthoDB" id="9811006at2"/>
<accession>A0A5F1ZV09</accession>
<dbReference type="PANTHER" id="PTHR34406:SF1">
    <property type="entry name" value="PROTEIN YCEI"/>
    <property type="match status" value="1"/>
</dbReference>
<dbReference type="RefSeq" id="WP_135645192.1">
    <property type="nucleotide sequence ID" value="NZ_RQER01000006.1"/>
</dbReference>
<keyword evidence="1" id="KW-0732">Signal</keyword>
<dbReference type="AlphaFoldDB" id="A0A5F1ZV09"/>
<gene>
    <name evidence="3" type="ORF">EHO57_09925</name>
    <name evidence="4" type="ORF">EHQ53_08945</name>
</gene>
<evidence type="ECO:0000313" key="5">
    <source>
        <dbReference type="Proteomes" id="UP000297273"/>
    </source>
</evidence>